<accession>A0A6N4SSR0</accession>
<gene>
    <name evidence="2" type="ordered locus">CHU_2153</name>
</gene>
<name>A0A6N4SSR0_CYTH3</name>
<evidence type="ECO:0000313" key="3">
    <source>
        <dbReference type="Proteomes" id="UP000001822"/>
    </source>
</evidence>
<dbReference type="Pfam" id="PF09828">
    <property type="entry name" value="ChrB_C"/>
    <property type="match status" value="1"/>
</dbReference>
<evidence type="ECO:0000259" key="1">
    <source>
        <dbReference type="Pfam" id="PF09828"/>
    </source>
</evidence>
<keyword evidence="3" id="KW-1185">Reference proteome</keyword>
<reference evidence="2 3" key="1">
    <citation type="journal article" date="2007" name="Appl. Environ. Microbiol.">
        <title>Genome sequence of the cellulolytic gliding bacterium Cytophaga hutchinsonii.</title>
        <authorList>
            <person name="Xie G."/>
            <person name="Bruce D.C."/>
            <person name="Challacombe J.F."/>
            <person name="Chertkov O."/>
            <person name="Detter J.C."/>
            <person name="Gilna P."/>
            <person name="Han C.S."/>
            <person name="Lucas S."/>
            <person name="Misra M."/>
            <person name="Myers G.L."/>
            <person name="Richardson P."/>
            <person name="Tapia R."/>
            <person name="Thayer N."/>
            <person name="Thompson L.S."/>
            <person name="Brettin T.S."/>
            <person name="Henrissat B."/>
            <person name="Wilson D.B."/>
            <person name="McBride M.J."/>
        </authorList>
    </citation>
    <scope>NUCLEOTIDE SEQUENCE [LARGE SCALE GENOMIC DNA]</scope>
    <source>
        <strain evidence="3">ATCC 33406 / DSM 1761 / CIP 103989 / NBRC 15051 / NCIMB 9469 / D465</strain>
    </source>
</reference>
<protein>
    <recommendedName>
        <fullName evidence="1">ChrB C-terminal domain-containing protein</fullName>
    </recommendedName>
</protein>
<proteinExistence type="predicted"/>
<feature type="domain" description="ChrB C-terminal" evidence="1">
    <location>
        <begin position="3"/>
        <end position="136"/>
    </location>
</feature>
<dbReference type="EMBL" id="CP000383">
    <property type="protein sequence ID" value="ABG59416.1"/>
    <property type="molecule type" value="Genomic_DNA"/>
</dbReference>
<dbReference type="KEGG" id="chu:CHU_2153"/>
<evidence type="ECO:0000313" key="2">
    <source>
        <dbReference type="EMBL" id="ABG59416.1"/>
    </source>
</evidence>
<dbReference type="AlphaFoldDB" id="A0A6N4SSR0"/>
<sequence>MKWITRERPKIDRIACPWLILRFIDPEAEIIYVPTNQVLDQALELNAIPFDIAGVEYTHEGPFCTFDYILKKHLLTDEALHRLALIVRAADTDDYTIAPQASGLFAISAGLSYNIKDDHEMLRQGLIIYDALYSWCKYVSTETHGWEFKQ</sequence>
<dbReference type="RefSeq" id="WP_011585533.1">
    <property type="nucleotide sequence ID" value="NC_008255.1"/>
</dbReference>
<dbReference type="OrthoDB" id="511992at2"/>
<dbReference type="Proteomes" id="UP000001822">
    <property type="component" value="Chromosome"/>
</dbReference>
<organism evidence="2 3">
    <name type="scientific">Cytophaga hutchinsonii (strain ATCC 33406 / DSM 1761 / CIP 103989 / NBRC 15051 / NCIMB 9469 / D465)</name>
    <dbReference type="NCBI Taxonomy" id="269798"/>
    <lineage>
        <taxon>Bacteria</taxon>
        <taxon>Pseudomonadati</taxon>
        <taxon>Bacteroidota</taxon>
        <taxon>Cytophagia</taxon>
        <taxon>Cytophagales</taxon>
        <taxon>Cytophagaceae</taxon>
        <taxon>Cytophaga</taxon>
    </lineage>
</organism>
<dbReference type="InterPro" id="IPR018634">
    <property type="entry name" value="ChrB_C"/>
</dbReference>